<evidence type="ECO:0000313" key="2">
    <source>
        <dbReference type="Proteomes" id="UP001062846"/>
    </source>
</evidence>
<evidence type="ECO:0000313" key="1">
    <source>
        <dbReference type="EMBL" id="KAI8569322.1"/>
    </source>
</evidence>
<organism evidence="1 2">
    <name type="scientific">Rhododendron molle</name>
    <name type="common">Chinese azalea</name>
    <name type="synonym">Azalea mollis</name>
    <dbReference type="NCBI Taxonomy" id="49168"/>
    <lineage>
        <taxon>Eukaryota</taxon>
        <taxon>Viridiplantae</taxon>
        <taxon>Streptophyta</taxon>
        <taxon>Embryophyta</taxon>
        <taxon>Tracheophyta</taxon>
        <taxon>Spermatophyta</taxon>
        <taxon>Magnoliopsida</taxon>
        <taxon>eudicotyledons</taxon>
        <taxon>Gunneridae</taxon>
        <taxon>Pentapetalae</taxon>
        <taxon>asterids</taxon>
        <taxon>Ericales</taxon>
        <taxon>Ericaceae</taxon>
        <taxon>Ericoideae</taxon>
        <taxon>Rhodoreae</taxon>
        <taxon>Rhododendron</taxon>
    </lineage>
</organism>
<protein>
    <submittedName>
        <fullName evidence="1">Uncharacterized protein</fullName>
    </submittedName>
</protein>
<dbReference type="EMBL" id="CM046389">
    <property type="protein sequence ID" value="KAI8569322.1"/>
    <property type="molecule type" value="Genomic_DNA"/>
</dbReference>
<name>A0ACC0PXC3_RHOML</name>
<accession>A0ACC0PXC3</accession>
<dbReference type="Proteomes" id="UP001062846">
    <property type="component" value="Chromosome 2"/>
</dbReference>
<proteinExistence type="predicted"/>
<comment type="caution">
    <text evidence="1">The sequence shown here is derived from an EMBL/GenBank/DDBJ whole genome shotgun (WGS) entry which is preliminary data.</text>
</comment>
<keyword evidence="2" id="KW-1185">Reference proteome</keyword>
<reference evidence="1" key="1">
    <citation type="submission" date="2022-02" db="EMBL/GenBank/DDBJ databases">
        <title>Plant Genome Project.</title>
        <authorList>
            <person name="Zhang R.-G."/>
        </authorList>
    </citation>
    <scope>NUCLEOTIDE SEQUENCE</scope>
    <source>
        <strain evidence="1">AT1</strain>
    </source>
</reference>
<gene>
    <name evidence="1" type="ORF">RHMOL_Rhmol02G0270100</name>
</gene>
<sequence>MGLLWLLQASTGDSYKAPTLHPESDLHTVLTIEKKTNSPNKGKAVVDWACEDETGVSGLDSEKLGIELVVAEVAATLVVLLKLGKVIAGVDEATVVEAVVEVVAEVAATLVVLLKLGKVIAGVDEATVVEAVVEDEELRANTGTGATEAAVVIVVGAEDEVTVAVGVEALVVVVMVENRVDEEVPKPMEEKFDEPVDEDETAVVVVEEEIAEVAGKVKGEDEVELEEDDPNKLGKEGAVEDPNNGEEDKVALDVPAPNKLEEASGEAAVVPVEADPNKFGPVEAELFATEDPNKLAVGVETGPEVVDPKSVVVLVVERGVGVEDPNKFGVVIEDPKPVETEPGAPIPKGFGVIVDPKAAVLGVEKGVEVEVLVPNKFDVVEDPNNDAPVLETELGVVDPNNFGAVENVPEFPNWDEAAPVPNKGAEEAAEELNPNEAGAGAEAGGLDEPKPEKGAAAGAADEGRVVVPKREGAGEEEVGFGEGLREKEKEEAGFCEEEEKPKGEGEEEVVKENGEEEDDEEKPDIVEYGLISNANFVRATLEL</sequence>